<evidence type="ECO:0000256" key="12">
    <source>
        <dbReference type="RuleBase" id="RU364091"/>
    </source>
</evidence>
<keyword evidence="14" id="KW-0966">Cell projection</keyword>
<dbReference type="Pfam" id="PF01312">
    <property type="entry name" value="Bac_export_2"/>
    <property type="match status" value="1"/>
</dbReference>
<comment type="similarity">
    <text evidence="2 12">Belongs to the type III secretion exporter family.</text>
</comment>
<gene>
    <name evidence="12 15" type="primary">flhB</name>
    <name evidence="14" type="ORF">HNQ46_000646</name>
    <name evidence="15" type="ORF">HXM90_01620</name>
</gene>
<keyword evidence="5 12" id="KW-1003">Cell membrane</keyword>
<dbReference type="AlphaFoldDB" id="A0A7W9W1Q2"/>
<name>A0A7W9W1Q2_9FIRM</name>
<organism evidence="14 16">
    <name type="scientific">Oribacterium sinus</name>
    <dbReference type="NCBI Taxonomy" id="237576"/>
    <lineage>
        <taxon>Bacteria</taxon>
        <taxon>Bacillati</taxon>
        <taxon>Bacillota</taxon>
        <taxon>Clostridia</taxon>
        <taxon>Lachnospirales</taxon>
        <taxon>Lachnospiraceae</taxon>
        <taxon>Oribacterium</taxon>
    </lineage>
</organism>
<dbReference type="GO" id="GO:0009306">
    <property type="term" value="P:protein secretion"/>
    <property type="evidence" value="ECO:0007669"/>
    <property type="project" value="InterPro"/>
</dbReference>
<keyword evidence="14" id="KW-0969">Cilium</keyword>
<feature type="transmembrane region" description="Helical" evidence="12">
    <location>
        <begin position="79"/>
        <end position="104"/>
    </location>
</feature>
<sequence>MADGDKTEAPSEKKRSDARKEGNVFQSKDIVTVAVLFGVFYAVRFMMPFIYKDLRNFLSYILELLDEPSPISNKLYLRFTWLFVKSAMPLLLVTMFLGVIASLVQTRFNISFKLLTPKFSKLNPMQGLGRIFSKKNVVELLKNILKIIILINFLYSIIKADIIPIAKMVHMDIQNSSLALVSMMFDLITRVCGVFLIIALFDFMYQKWEYENNLKMTKQEVKDEYKMLEGNPEIKGRMKQQMRARANQRMMQQVPDADVIIRNPEHLAIAIKYDPDKNTAPVVLAKGQDELALRIVAVGEANGVTAIENKPLARAMYPLCHVGKEIPGDFYGAVAEILVYIYQKENRQDILERAKEDNRDG</sequence>
<evidence type="ECO:0000313" key="16">
    <source>
        <dbReference type="Proteomes" id="UP000522163"/>
    </source>
</evidence>
<comment type="subcellular location">
    <subcellularLocation>
        <location evidence="1">Cell membrane</location>
        <topology evidence="1">Multi-pass membrane protein</topology>
    </subcellularLocation>
</comment>
<keyword evidence="8 12" id="KW-0653">Protein transport</keyword>
<keyword evidence="7 12" id="KW-1005">Bacterial flagellum biogenesis</keyword>
<dbReference type="GO" id="GO:0005886">
    <property type="term" value="C:plasma membrane"/>
    <property type="evidence" value="ECO:0007669"/>
    <property type="project" value="UniProtKB-SubCell"/>
</dbReference>
<evidence type="ECO:0000313" key="14">
    <source>
        <dbReference type="EMBL" id="MBB6040683.1"/>
    </source>
</evidence>
<evidence type="ECO:0000256" key="2">
    <source>
        <dbReference type="ARBA" id="ARBA00010690"/>
    </source>
</evidence>
<keyword evidence="6 12" id="KW-0812">Transmembrane</keyword>
<dbReference type="RefSeq" id="WP_183682902.1">
    <property type="nucleotide sequence ID" value="NZ_CAUTEG010000025.1"/>
</dbReference>
<keyword evidence="4 12" id="KW-0813">Transport</keyword>
<dbReference type="SUPFAM" id="SSF160544">
    <property type="entry name" value="EscU C-terminal domain-like"/>
    <property type="match status" value="1"/>
</dbReference>
<evidence type="ECO:0000256" key="13">
    <source>
        <dbReference type="SAM" id="MobiDB-lite"/>
    </source>
</evidence>
<dbReference type="InterPro" id="IPR006135">
    <property type="entry name" value="T3SS_substrate_exporter"/>
</dbReference>
<dbReference type="EMBL" id="JABZRA010000011">
    <property type="protein sequence ID" value="MBF1272110.1"/>
    <property type="molecule type" value="Genomic_DNA"/>
</dbReference>
<comment type="caution">
    <text evidence="14">The sequence shown here is derived from an EMBL/GenBank/DDBJ whole genome shotgun (WGS) entry which is preliminary data.</text>
</comment>
<evidence type="ECO:0000256" key="4">
    <source>
        <dbReference type="ARBA" id="ARBA00022448"/>
    </source>
</evidence>
<feature type="region of interest" description="Disordered" evidence="13">
    <location>
        <begin position="1"/>
        <end position="20"/>
    </location>
</feature>
<reference evidence="14 16" key="2">
    <citation type="submission" date="2020-08" db="EMBL/GenBank/DDBJ databases">
        <title>Genomic Encyclopedia of Type Strains, Phase IV (KMG-IV): sequencing the most valuable type-strain genomes for metagenomic binning, comparative biology and taxonomic classification.</title>
        <authorList>
            <person name="Goeker M."/>
        </authorList>
    </citation>
    <scope>NUCLEOTIDE SEQUENCE [LARGE SCALE GENOMIC DNA]</scope>
    <source>
        <strain evidence="14 16">DSM 17245</strain>
    </source>
</reference>
<feature type="transmembrane region" description="Helical" evidence="12">
    <location>
        <begin position="140"/>
        <end position="158"/>
    </location>
</feature>
<comment type="function">
    <text evidence="12">Required for formation of the rod structure in the basal body of the flagellar apparatus. Together with FliI and FliH, may constitute the export apparatus of flagellin.</text>
</comment>
<dbReference type="PRINTS" id="PR00950">
    <property type="entry name" value="TYPE3IMSPROT"/>
</dbReference>
<dbReference type="InterPro" id="IPR006136">
    <property type="entry name" value="FlhB"/>
</dbReference>
<evidence type="ECO:0000256" key="11">
    <source>
        <dbReference type="ARBA" id="ARBA00023225"/>
    </source>
</evidence>
<reference evidence="15" key="1">
    <citation type="submission" date="2020-04" db="EMBL/GenBank/DDBJ databases">
        <title>Deep metagenomics examines the oral microbiome during advanced dental caries in children, revealing novel taxa and co-occurrences with host molecules.</title>
        <authorList>
            <person name="Baker J.L."/>
            <person name="Morton J.T."/>
            <person name="Dinis M."/>
            <person name="Alvarez R."/>
            <person name="Tran N.C."/>
            <person name="Knight R."/>
            <person name="Edlund A."/>
        </authorList>
    </citation>
    <scope>NUCLEOTIDE SEQUENCE</scope>
    <source>
        <strain evidence="15">JCVI_38_bin.19</strain>
    </source>
</reference>
<protein>
    <recommendedName>
        <fullName evidence="3 12">Flagellar biosynthetic protein FlhB</fullName>
    </recommendedName>
</protein>
<evidence type="ECO:0000256" key="3">
    <source>
        <dbReference type="ARBA" id="ARBA00021622"/>
    </source>
</evidence>
<keyword evidence="9 12" id="KW-1133">Transmembrane helix</keyword>
<dbReference type="GeneID" id="85014204"/>
<dbReference type="PANTHER" id="PTHR30531">
    <property type="entry name" value="FLAGELLAR BIOSYNTHETIC PROTEIN FLHB"/>
    <property type="match status" value="1"/>
</dbReference>
<dbReference type="InterPro" id="IPR029025">
    <property type="entry name" value="T3SS_substrate_exporter_C"/>
</dbReference>
<keyword evidence="14" id="KW-0282">Flagellum</keyword>
<dbReference type="PANTHER" id="PTHR30531:SF12">
    <property type="entry name" value="FLAGELLAR BIOSYNTHETIC PROTEIN FLHB"/>
    <property type="match status" value="1"/>
</dbReference>
<evidence type="ECO:0000256" key="9">
    <source>
        <dbReference type="ARBA" id="ARBA00022989"/>
    </source>
</evidence>
<dbReference type="GO" id="GO:0044780">
    <property type="term" value="P:bacterial-type flagellum assembly"/>
    <property type="evidence" value="ECO:0007669"/>
    <property type="project" value="InterPro"/>
</dbReference>
<accession>A0A7W9W1Q2</accession>
<evidence type="ECO:0000256" key="10">
    <source>
        <dbReference type="ARBA" id="ARBA00023136"/>
    </source>
</evidence>
<dbReference type="Gene3D" id="6.10.250.2080">
    <property type="match status" value="1"/>
</dbReference>
<dbReference type="Gene3D" id="3.40.1690.10">
    <property type="entry name" value="secretion proteins EscU"/>
    <property type="match status" value="1"/>
</dbReference>
<evidence type="ECO:0000256" key="1">
    <source>
        <dbReference type="ARBA" id="ARBA00004651"/>
    </source>
</evidence>
<evidence type="ECO:0000256" key="7">
    <source>
        <dbReference type="ARBA" id="ARBA00022795"/>
    </source>
</evidence>
<feature type="transmembrane region" description="Helical" evidence="12">
    <location>
        <begin position="178"/>
        <end position="201"/>
    </location>
</feature>
<dbReference type="Proteomes" id="UP000522163">
    <property type="component" value="Unassembled WGS sequence"/>
</dbReference>
<keyword evidence="10 12" id="KW-0472">Membrane</keyword>
<evidence type="ECO:0000256" key="8">
    <source>
        <dbReference type="ARBA" id="ARBA00022927"/>
    </source>
</evidence>
<evidence type="ECO:0000256" key="6">
    <source>
        <dbReference type="ARBA" id="ARBA00022692"/>
    </source>
</evidence>
<keyword evidence="11 12" id="KW-1006">Bacterial flagellum protein export</keyword>
<dbReference type="Proteomes" id="UP000775770">
    <property type="component" value="Unassembled WGS sequence"/>
</dbReference>
<dbReference type="NCBIfam" id="TIGR00328">
    <property type="entry name" value="flhB"/>
    <property type="match status" value="1"/>
</dbReference>
<evidence type="ECO:0000256" key="5">
    <source>
        <dbReference type="ARBA" id="ARBA00022475"/>
    </source>
</evidence>
<evidence type="ECO:0000313" key="15">
    <source>
        <dbReference type="EMBL" id="MBF1272110.1"/>
    </source>
</evidence>
<feature type="transmembrane region" description="Helical" evidence="12">
    <location>
        <begin position="30"/>
        <end position="51"/>
    </location>
</feature>
<proteinExistence type="inferred from homology"/>
<dbReference type="EMBL" id="JACHHH010000002">
    <property type="protein sequence ID" value="MBB6040683.1"/>
    <property type="molecule type" value="Genomic_DNA"/>
</dbReference>